<dbReference type="PANTHER" id="PTHR10353:SF36">
    <property type="entry name" value="LP05116P"/>
    <property type="match status" value="1"/>
</dbReference>
<dbReference type="FunFam" id="3.20.20.80:FF:000004">
    <property type="entry name" value="Beta-glucosidase 6-phospho-beta-glucosidase"/>
    <property type="match status" value="1"/>
</dbReference>
<dbReference type="Gene3D" id="3.20.20.80">
    <property type="entry name" value="Glycosidases"/>
    <property type="match status" value="1"/>
</dbReference>
<dbReference type="GO" id="GO:0008422">
    <property type="term" value="F:beta-glucosidase activity"/>
    <property type="evidence" value="ECO:0007669"/>
    <property type="project" value="UniProtKB-EC"/>
</dbReference>
<evidence type="ECO:0000256" key="9">
    <source>
        <dbReference type="PIRSR" id="PIRSR617736-1"/>
    </source>
</evidence>
<keyword evidence="6" id="KW-0119">Carbohydrate metabolism</keyword>
<dbReference type="InterPro" id="IPR017736">
    <property type="entry name" value="Glyco_hydro_1_beta-glucosidase"/>
</dbReference>
<evidence type="ECO:0000256" key="8">
    <source>
        <dbReference type="ARBA" id="ARBA00023326"/>
    </source>
</evidence>
<dbReference type="PANTHER" id="PTHR10353">
    <property type="entry name" value="GLYCOSYL HYDROLASE"/>
    <property type="match status" value="1"/>
</dbReference>
<dbReference type="KEGG" id="aab:A4R43_06450"/>
<dbReference type="InterPro" id="IPR017853">
    <property type="entry name" value="GH"/>
</dbReference>
<dbReference type="GO" id="GO:0005829">
    <property type="term" value="C:cytosol"/>
    <property type="evidence" value="ECO:0007669"/>
    <property type="project" value="TreeGrafter"/>
</dbReference>
<dbReference type="NCBIfam" id="TIGR03356">
    <property type="entry name" value="BGL"/>
    <property type="match status" value="1"/>
</dbReference>
<feature type="binding site" evidence="10">
    <location>
        <position position="307"/>
    </location>
    <ligand>
        <name>substrate</name>
    </ligand>
</feature>
<evidence type="ECO:0000256" key="10">
    <source>
        <dbReference type="PIRSR" id="PIRSR617736-2"/>
    </source>
</evidence>
<evidence type="ECO:0000256" key="2">
    <source>
        <dbReference type="ARBA" id="ARBA00010838"/>
    </source>
</evidence>
<feature type="binding site" evidence="10">
    <location>
        <position position="132"/>
    </location>
    <ligand>
        <name>substrate</name>
    </ligand>
</feature>
<evidence type="ECO:0000256" key="12">
    <source>
        <dbReference type="RuleBase" id="RU361175"/>
    </source>
</evidence>
<evidence type="ECO:0000256" key="11">
    <source>
        <dbReference type="PROSITE-ProRule" id="PRU10055"/>
    </source>
</evidence>
<keyword evidence="5" id="KW-0136">Cellulose degradation</keyword>
<comment type="catalytic activity">
    <reaction evidence="1 12">
        <text>Hydrolysis of terminal, non-reducing beta-D-glucosyl residues with release of beta-D-glucose.</text>
        <dbReference type="EC" id="3.2.1.21"/>
    </reaction>
</comment>
<keyword evidence="7 12" id="KW-0326">Glycosidase</keyword>
<dbReference type="EMBL" id="CP015163">
    <property type="protein sequence ID" value="AXB42219.1"/>
    <property type="molecule type" value="Genomic_DNA"/>
</dbReference>
<sequence>MKMSTIPQELATEPELRFPEKFLWGAATASFQVEGSTTADGRVPSIWDTFCARPGAVRNGDTGDPAADHYRLMTKDVRLMAELGLGAYRFSLAWPRIGTDPARPNRAGLDFYRRLVDTLLEHGITPWPTLYHWDLPQSLEDKGGWANRDTAHRFAEYTETVLAALGDRVDTWTTLNEPWCSAFAGYGSGRHAPGRTEPDAAVASAHHLMLAHGLAVGVIRSHGRSSAGITLNLFPVHAANPDDMADVEAARRVDGVQNRIFLEPILQARYPLDVLDDLAPYGISEVIKDGDLSTIAAPIDMLGVNYYRDHHVSGHSDESSGLPSEWVGVEYASFPRRGLPLTDSGWETNPGELTSLLVDLHRKYPRMPLYVTENGAAYPDQLTPDGSIEDRDRVAFLESHLAAAHEAIDRGVDLRGYFYWSLLDNFEWAEGYAKRFGLVHVDYATQRRTPKLSARRYSEIIRDNGLRTDGVS</sequence>
<keyword evidence="14" id="KW-1185">Reference proteome</keyword>
<dbReference type="InterPro" id="IPR001360">
    <property type="entry name" value="Glyco_hydro_1"/>
</dbReference>
<feature type="binding site" evidence="10">
    <location>
        <position position="176"/>
    </location>
    <ligand>
        <name>substrate</name>
    </ligand>
</feature>
<proteinExistence type="inferred from homology"/>
<dbReference type="PROSITE" id="PS00572">
    <property type="entry name" value="GLYCOSYL_HYDROL_F1_1"/>
    <property type="match status" value="1"/>
</dbReference>
<keyword evidence="8" id="KW-0624">Polysaccharide degradation</keyword>
<dbReference type="GO" id="GO:0030245">
    <property type="term" value="P:cellulose catabolic process"/>
    <property type="evidence" value="ECO:0007669"/>
    <property type="project" value="UniProtKB-KW"/>
</dbReference>
<dbReference type="InterPro" id="IPR018120">
    <property type="entry name" value="Glyco_hydro_1_AS"/>
</dbReference>
<evidence type="ECO:0000256" key="4">
    <source>
        <dbReference type="ARBA" id="ARBA00022801"/>
    </source>
</evidence>
<reference evidence="13 14" key="1">
    <citation type="submission" date="2016-04" db="EMBL/GenBank/DDBJ databases">
        <title>Complete genome sequence and analysis of deep-sea sediment isolate, Amycolatopsis sp. WP1.</title>
        <authorList>
            <person name="Wang H."/>
            <person name="Chen S."/>
            <person name="Wu Q."/>
        </authorList>
    </citation>
    <scope>NUCLEOTIDE SEQUENCE [LARGE SCALE GENOMIC DNA]</scope>
    <source>
        <strain evidence="13 14">WP1</strain>
    </source>
</reference>
<evidence type="ECO:0000256" key="3">
    <source>
        <dbReference type="ARBA" id="ARBA00012744"/>
    </source>
</evidence>
<evidence type="ECO:0000256" key="6">
    <source>
        <dbReference type="ARBA" id="ARBA00023277"/>
    </source>
</evidence>
<evidence type="ECO:0000256" key="1">
    <source>
        <dbReference type="ARBA" id="ARBA00000448"/>
    </source>
</evidence>
<protein>
    <recommendedName>
        <fullName evidence="3 12">Beta-glucosidase</fullName>
        <ecNumber evidence="3 12">3.2.1.21</ecNumber>
    </recommendedName>
</protein>
<name>A0A344L2E5_9PSEU</name>
<feature type="binding site" evidence="10">
    <location>
        <begin position="427"/>
        <end position="428"/>
    </location>
    <ligand>
        <name>substrate</name>
    </ligand>
</feature>
<evidence type="ECO:0000256" key="7">
    <source>
        <dbReference type="ARBA" id="ARBA00023295"/>
    </source>
</evidence>
<evidence type="ECO:0000256" key="5">
    <source>
        <dbReference type="ARBA" id="ARBA00023001"/>
    </source>
</evidence>
<dbReference type="Proteomes" id="UP000250434">
    <property type="component" value="Chromosome"/>
</dbReference>
<dbReference type="EC" id="3.2.1.21" evidence="3 12"/>
<keyword evidence="4 12" id="KW-0378">Hydrolase</keyword>
<feature type="binding site" evidence="10">
    <location>
        <position position="32"/>
    </location>
    <ligand>
        <name>substrate</name>
    </ligand>
</feature>
<evidence type="ECO:0000313" key="14">
    <source>
        <dbReference type="Proteomes" id="UP000250434"/>
    </source>
</evidence>
<dbReference type="AlphaFoldDB" id="A0A344L2E5"/>
<evidence type="ECO:0000313" key="13">
    <source>
        <dbReference type="EMBL" id="AXB42219.1"/>
    </source>
</evidence>
<feature type="binding site" evidence="10">
    <location>
        <position position="420"/>
    </location>
    <ligand>
        <name>substrate</name>
    </ligand>
</feature>
<comment type="similarity">
    <text evidence="2 12">Belongs to the glycosyl hydrolase 1 family.</text>
</comment>
<dbReference type="PROSITE" id="PS00653">
    <property type="entry name" value="GLYCOSYL_HYDROL_F1_2"/>
    <property type="match status" value="1"/>
</dbReference>
<dbReference type="InterPro" id="IPR033132">
    <property type="entry name" value="GH_1_N_CS"/>
</dbReference>
<gene>
    <name evidence="13" type="ORF">A4R43_06450</name>
</gene>
<dbReference type="PRINTS" id="PR00131">
    <property type="entry name" value="GLHYDRLASE1"/>
</dbReference>
<feature type="active site" description="Nucleophile" evidence="9 11">
    <location>
        <position position="373"/>
    </location>
</feature>
<dbReference type="Pfam" id="PF00232">
    <property type="entry name" value="Glyco_hydro_1"/>
    <property type="match status" value="1"/>
</dbReference>
<feature type="active site" description="Proton donor" evidence="9">
    <location>
        <position position="177"/>
    </location>
</feature>
<accession>A0A344L2E5</accession>
<organism evidence="13 14">
    <name type="scientific">Amycolatopsis albispora</name>
    <dbReference type="NCBI Taxonomy" id="1804986"/>
    <lineage>
        <taxon>Bacteria</taxon>
        <taxon>Bacillati</taxon>
        <taxon>Actinomycetota</taxon>
        <taxon>Actinomycetes</taxon>
        <taxon>Pseudonocardiales</taxon>
        <taxon>Pseudonocardiaceae</taxon>
        <taxon>Amycolatopsis</taxon>
    </lineage>
</organism>
<dbReference type="SUPFAM" id="SSF51445">
    <property type="entry name" value="(Trans)glycosidases"/>
    <property type="match status" value="1"/>
</dbReference>